<name>A0A1V0B2Q9_9GAMM</name>
<feature type="binding site" evidence="5">
    <location>
        <begin position="210"/>
        <end position="211"/>
    </location>
    <ligand>
        <name>D-glyceraldehyde 3-phosphate</name>
        <dbReference type="ChEBI" id="CHEBI:59776"/>
    </ligand>
</feature>
<feature type="binding site" evidence="6">
    <location>
        <position position="119"/>
    </location>
    <ligand>
        <name>NAD(+)</name>
        <dbReference type="ChEBI" id="CHEBI:57540"/>
    </ligand>
</feature>
<dbReference type="InterPro" id="IPR020829">
    <property type="entry name" value="GlycerAld_3-P_DH_cat"/>
</dbReference>
<dbReference type="FunFam" id="3.30.360.10:FF:000002">
    <property type="entry name" value="Glyceraldehyde-3-phosphate dehydrogenase"/>
    <property type="match status" value="1"/>
</dbReference>
<dbReference type="GO" id="GO:0016620">
    <property type="term" value="F:oxidoreductase activity, acting on the aldehyde or oxo group of donors, NAD or NADP as acceptor"/>
    <property type="evidence" value="ECO:0007669"/>
    <property type="project" value="InterPro"/>
</dbReference>
<dbReference type="GO" id="GO:0050661">
    <property type="term" value="F:NADP binding"/>
    <property type="evidence" value="ECO:0007669"/>
    <property type="project" value="InterPro"/>
</dbReference>
<evidence type="ECO:0000256" key="1">
    <source>
        <dbReference type="ARBA" id="ARBA00007406"/>
    </source>
</evidence>
<evidence type="ECO:0000256" key="6">
    <source>
        <dbReference type="PIRSR" id="PIRSR000149-3"/>
    </source>
</evidence>
<dbReference type="Pfam" id="PF02800">
    <property type="entry name" value="Gp_dh_C"/>
    <property type="match status" value="1"/>
</dbReference>
<comment type="subunit">
    <text evidence="2">Homotetramer.</text>
</comment>
<dbReference type="Gene3D" id="3.40.50.720">
    <property type="entry name" value="NAD(P)-binding Rossmann-like Domain"/>
    <property type="match status" value="1"/>
</dbReference>
<dbReference type="PANTHER" id="PTHR42955">
    <property type="entry name" value="GLYCERALDEHYDE-3-PHOSPHATE DEHYDROGENASE"/>
    <property type="match status" value="1"/>
</dbReference>
<reference evidence="11 12" key="1">
    <citation type="submission" date="2017-03" db="EMBL/GenBank/DDBJ databases">
        <title>Complete genome sequence of the novel DNRA strain Pseudomonas sp. S-6-2 isolated from Chinese polluted river sediment. Journal of Biotechnology.</title>
        <authorList>
            <person name="Li J."/>
            <person name="Xiang F."/>
            <person name="Wang L."/>
            <person name="Xi L."/>
            <person name="Liu J."/>
        </authorList>
    </citation>
    <scope>NUCLEOTIDE SEQUENCE [LARGE SCALE GENOMIC DNA]</scope>
    <source>
        <strain evidence="11 12">S-6-2</strain>
    </source>
</reference>
<dbReference type="SUPFAM" id="SSF55347">
    <property type="entry name" value="Glyceraldehyde-3-phosphate dehydrogenase-like, C-terminal domain"/>
    <property type="match status" value="1"/>
</dbReference>
<dbReference type="PIRSF" id="PIRSF000149">
    <property type="entry name" value="GAP_DH"/>
    <property type="match status" value="1"/>
</dbReference>
<feature type="binding site" evidence="6">
    <location>
        <position position="34"/>
    </location>
    <ligand>
        <name>NAD(+)</name>
        <dbReference type="ChEBI" id="CHEBI:57540"/>
    </ligand>
</feature>
<dbReference type="CDD" id="cd18126">
    <property type="entry name" value="GAPDH_I_C"/>
    <property type="match status" value="1"/>
</dbReference>
<gene>
    <name evidence="11" type="ORF">BVH74_05110</name>
</gene>
<dbReference type="CDD" id="cd05214">
    <property type="entry name" value="GAPDH_I_N"/>
    <property type="match status" value="1"/>
</dbReference>
<evidence type="ECO:0000313" key="11">
    <source>
        <dbReference type="EMBL" id="AQZ94171.1"/>
    </source>
</evidence>
<feature type="domain" description="Glyceraldehyde 3-phosphate dehydrogenase NAD(P) binding" evidence="10">
    <location>
        <begin position="3"/>
        <end position="152"/>
    </location>
</feature>
<dbReference type="Proteomes" id="UP000243488">
    <property type="component" value="Chromosome"/>
</dbReference>
<evidence type="ECO:0000256" key="4">
    <source>
        <dbReference type="PIRSR" id="PIRSR000149-1"/>
    </source>
</evidence>
<feature type="site" description="Activates thiol group during catalysis" evidence="7">
    <location>
        <position position="179"/>
    </location>
</feature>
<evidence type="ECO:0000256" key="5">
    <source>
        <dbReference type="PIRSR" id="PIRSR000149-2"/>
    </source>
</evidence>
<dbReference type="InterPro" id="IPR006424">
    <property type="entry name" value="Glyceraldehyde-3-P_DH_1"/>
</dbReference>
<dbReference type="GO" id="GO:0051287">
    <property type="term" value="F:NAD binding"/>
    <property type="evidence" value="ECO:0007669"/>
    <property type="project" value="InterPro"/>
</dbReference>
<dbReference type="AlphaFoldDB" id="A0A1V0B2Q9"/>
<dbReference type="InterPro" id="IPR054835">
    <property type="entry name" value="G3PDH_Arsen"/>
</dbReference>
<feature type="binding site" evidence="5">
    <location>
        <position position="182"/>
    </location>
    <ligand>
        <name>D-glyceraldehyde 3-phosphate</name>
        <dbReference type="ChEBI" id="CHEBI:59776"/>
    </ligand>
</feature>
<dbReference type="GO" id="GO:0006006">
    <property type="term" value="P:glucose metabolic process"/>
    <property type="evidence" value="ECO:0007669"/>
    <property type="project" value="InterPro"/>
</dbReference>
<accession>A0A1V0B2Q9</accession>
<feature type="active site" description="Nucleophile" evidence="4">
    <location>
        <position position="152"/>
    </location>
</feature>
<dbReference type="KEGG" id="ppha:BVH74_05110"/>
<dbReference type="InterPro" id="IPR020828">
    <property type="entry name" value="GlycerAld_3-P_DH_NAD(P)-bd"/>
</dbReference>
<dbReference type="InterPro" id="IPR020830">
    <property type="entry name" value="GlycerAld_3-P_DH_AS"/>
</dbReference>
<evidence type="ECO:0000313" key="12">
    <source>
        <dbReference type="Proteomes" id="UP000243488"/>
    </source>
</evidence>
<keyword evidence="12" id="KW-1185">Reference proteome</keyword>
<proteinExistence type="inferred from homology"/>
<dbReference type="NCBIfam" id="NF006512">
    <property type="entry name" value="PRK08955.1"/>
    <property type="match status" value="1"/>
</dbReference>
<dbReference type="RefSeq" id="WP_080049026.1">
    <property type="nucleotide sequence ID" value="NZ_CP020100.1"/>
</dbReference>
<dbReference type="Gene3D" id="3.30.360.10">
    <property type="entry name" value="Dihydrodipicolinate Reductase, domain 2"/>
    <property type="match status" value="1"/>
</dbReference>
<dbReference type="FunFam" id="3.40.50.720:FF:000001">
    <property type="entry name" value="Glyceraldehyde-3-phosphate dehydrogenase"/>
    <property type="match status" value="1"/>
</dbReference>
<dbReference type="NCBIfam" id="NF033735">
    <property type="entry name" value="G3PDH_Arsen"/>
    <property type="match status" value="1"/>
</dbReference>
<evidence type="ECO:0000256" key="9">
    <source>
        <dbReference type="RuleBase" id="RU361160"/>
    </source>
</evidence>
<evidence type="ECO:0000256" key="3">
    <source>
        <dbReference type="ARBA" id="ARBA00023002"/>
    </source>
</evidence>
<feature type="binding site" evidence="6">
    <location>
        <begin position="12"/>
        <end position="13"/>
    </location>
    <ligand>
        <name>NAD(+)</name>
        <dbReference type="ChEBI" id="CHEBI:57540"/>
    </ligand>
</feature>
<keyword evidence="3 9" id="KW-0560">Oxidoreductase</keyword>
<dbReference type="InterPro" id="IPR036291">
    <property type="entry name" value="NAD(P)-bd_dom_sf"/>
</dbReference>
<dbReference type="InterPro" id="IPR052978">
    <property type="entry name" value="GAP_dehydrogenase"/>
</dbReference>
<keyword evidence="6" id="KW-0547">Nucleotide-binding</keyword>
<dbReference type="Pfam" id="PF00044">
    <property type="entry name" value="Gp_dh_N"/>
    <property type="match status" value="1"/>
</dbReference>
<evidence type="ECO:0000259" key="10">
    <source>
        <dbReference type="SMART" id="SM00846"/>
    </source>
</evidence>
<keyword evidence="6" id="KW-0520">NAD</keyword>
<dbReference type="PRINTS" id="PR00078">
    <property type="entry name" value="G3PDHDRGNASE"/>
</dbReference>
<sequence>MTIKVGINGFGRIGKLALRAAWDWPELEFVQINDPAGDATTHAHLLNFDSVHGRWQHEAVAEGNDLRIGDRRLKLTANKTIAETDWSGCDLVIEASGKMKTVAVLQGYLEQGVKRVVVSAPVKEAGVLNIVMGVNQQLFDPAQHRIVTAASCTTNCLAPVVKVIHETLGIRHGSITTIHDLTNTQSILDQPHKDLRRARACGMSLIPTTTGSATAIAEIFPELRGKLNGHAVRVPLANASLTDCVFEVERATTADEVNVLLKSAADGALRGILGYEERPLVSIDYRTDPRSSIIDALSTMVVNATQVKIYAWYDNEWGYANRTVELARLVGQVG</sequence>
<feature type="binding site" evidence="5">
    <location>
        <begin position="151"/>
        <end position="153"/>
    </location>
    <ligand>
        <name>D-glyceraldehyde 3-phosphate</name>
        <dbReference type="ChEBI" id="CHEBI:59776"/>
    </ligand>
</feature>
<dbReference type="PROSITE" id="PS00071">
    <property type="entry name" value="GAPDH"/>
    <property type="match status" value="1"/>
</dbReference>
<dbReference type="NCBIfam" id="TIGR01534">
    <property type="entry name" value="GAPDH-I"/>
    <property type="match status" value="1"/>
</dbReference>
<protein>
    <recommendedName>
        <fullName evidence="9">Glyceraldehyde-3-phosphate dehydrogenase</fullName>
        <ecNumber evidence="9">1.2.1.-</ecNumber>
    </recommendedName>
</protein>
<evidence type="ECO:0000256" key="8">
    <source>
        <dbReference type="RuleBase" id="RU000397"/>
    </source>
</evidence>
<dbReference type="EC" id="1.2.1.-" evidence="9"/>
<feature type="binding site" evidence="6">
    <location>
        <position position="315"/>
    </location>
    <ligand>
        <name>NAD(+)</name>
        <dbReference type="ChEBI" id="CHEBI:57540"/>
    </ligand>
</feature>
<dbReference type="EMBL" id="CP020100">
    <property type="protein sequence ID" value="AQZ94171.1"/>
    <property type="molecule type" value="Genomic_DNA"/>
</dbReference>
<evidence type="ECO:0000256" key="2">
    <source>
        <dbReference type="ARBA" id="ARBA00011881"/>
    </source>
</evidence>
<feature type="binding site" evidence="5">
    <location>
        <position position="233"/>
    </location>
    <ligand>
        <name>D-glyceraldehyde 3-phosphate</name>
        <dbReference type="ChEBI" id="CHEBI:59776"/>
    </ligand>
</feature>
<comment type="similarity">
    <text evidence="1 8">Belongs to the glyceraldehyde-3-phosphate dehydrogenase family.</text>
</comment>
<evidence type="ECO:0000256" key="7">
    <source>
        <dbReference type="PIRSR" id="PIRSR000149-4"/>
    </source>
</evidence>
<organism evidence="11 12">
    <name type="scientific">Halopseudomonas phragmitis</name>
    <dbReference type="NCBI Taxonomy" id="1931241"/>
    <lineage>
        <taxon>Bacteria</taxon>
        <taxon>Pseudomonadati</taxon>
        <taxon>Pseudomonadota</taxon>
        <taxon>Gammaproteobacteria</taxon>
        <taxon>Pseudomonadales</taxon>
        <taxon>Pseudomonadaceae</taxon>
        <taxon>Halopseudomonas</taxon>
    </lineage>
</organism>
<dbReference type="STRING" id="1931241.BVH74_05110"/>
<dbReference type="SUPFAM" id="SSF51735">
    <property type="entry name" value="NAD(P)-binding Rossmann-fold domains"/>
    <property type="match status" value="1"/>
</dbReference>
<dbReference type="PANTHER" id="PTHR42955:SF1">
    <property type="entry name" value="GLYCERALDEHYDE-3-PHOSPHATE DEHYDROGENASE"/>
    <property type="match status" value="1"/>
</dbReference>
<dbReference type="InterPro" id="IPR020831">
    <property type="entry name" value="GlycerAld/Erythrose_P_DH"/>
</dbReference>
<dbReference type="SMART" id="SM00846">
    <property type="entry name" value="Gp_dh_N"/>
    <property type="match status" value="1"/>
</dbReference>